<name>A0A4R7VMA5_9PSEU</name>
<dbReference type="InterPro" id="IPR025412">
    <property type="entry name" value="DUF4304"/>
</dbReference>
<keyword evidence="2" id="KW-1185">Reference proteome</keyword>
<proteinExistence type="predicted"/>
<dbReference type="Proteomes" id="UP000294927">
    <property type="component" value="Unassembled WGS sequence"/>
</dbReference>
<gene>
    <name evidence="1" type="ORF">CLV71_10667</name>
</gene>
<dbReference type="EMBL" id="SOCP01000006">
    <property type="protein sequence ID" value="TDV50726.1"/>
    <property type="molecule type" value="Genomic_DNA"/>
</dbReference>
<dbReference type="AlphaFoldDB" id="A0A4R7VMA5"/>
<evidence type="ECO:0000313" key="1">
    <source>
        <dbReference type="EMBL" id="TDV50726.1"/>
    </source>
</evidence>
<organism evidence="1 2">
    <name type="scientific">Actinophytocola oryzae</name>
    <dbReference type="NCBI Taxonomy" id="502181"/>
    <lineage>
        <taxon>Bacteria</taxon>
        <taxon>Bacillati</taxon>
        <taxon>Actinomycetota</taxon>
        <taxon>Actinomycetes</taxon>
        <taxon>Pseudonocardiales</taxon>
        <taxon>Pseudonocardiaceae</taxon>
    </lineage>
</organism>
<evidence type="ECO:0000313" key="2">
    <source>
        <dbReference type="Proteomes" id="UP000294927"/>
    </source>
</evidence>
<comment type="caution">
    <text evidence="1">The sequence shown here is derived from an EMBL/GenBank/DDBJ whole genome shotgun (WGS) entry which is preliminary data.</text>
</comment>
<reference evidence="1 2" key="1">
    <citation type="submission" date="2019-03" db="EMBL/GenBank/DDBJ databases">
        <title>Genomic Encyclopedia of Archaeal and Bacterial Type Strains, Phase II (KMG-II): from individual species to whole genera.</title>
        <authorList>
            <person name="Goeker M."/>
        </authorList>
    </citation>
    <scope>NUCLEOTIDE SEQUENCE [LARGE SCALE GENOMIC DNA]</scope>
    <source>
        <strain evidence="1 2">DSM 45499</strain>
    </source>
</reference>
<dbReference type="Pfam" id="PF14137">
    <property type="entry name" value="DUF4304"/>
    <property type="match status" value="1"/>
</dbReference>
<accession>A0A4R7VMA5</accession>
<protein>
    <submittedName>
        <fullName evidence="1">Uncharacterized protein DUF4304</fullName>
    </submittedName>
</protein>
<sequence length="151" mass="17541">MESEIERNSQDWFRFMVDTNLAPGLRALGFFGVGRRFRIEGPRHWGEIAVEQSRSFTARAVRFTLHIGVMSRDEWAEQLRVRPYYPASEAAKAQWMGWQAPIGDVVEVGGFPIGELWWELEVGRPFQALAREVLMMVREYALPAIRERMEP</sequence>